<evidence type="ECO:0000259" key="7">
    <source>
        <dbReference type="Pfam" id="PF04357"/>
    </source>
</evidence>
<dbReference type="Pfam" id="PF04357">
    <property type="entry name" value="TamB"/>
    <property type="match status" value="1"/>
</dbReference>
<evidence type="ECO:0000256" key="1">
    <source>
        <dbReference type="ARBA" id="ARBA00004167"/>
    </source>
</evidence>
<name>A0A4Y6ULN2_9PROT</name>
<evidence type="ECO:0000256" key="5">
    <source>
        <dbReference type="SAM" id="MobiDB-lite"/>
    </source>
</evidence>
<dbReference type="RefSeq" id="WP_141461865.1">
    <property type="nucleotide sequence ID" value="NZ_CP038141.1"/>
</dbReference>
<dbReference type="InterPro" id="IPR007452">
    <property type="entry name" value="TamB_C"/>
</dbReference>
<dbReference type="OrthoDB" id="7784409at2"/>
<dbReference type="Proteomes" id="UP000316313">
    <property type="component" value="Chromosome"/>
</dbReference>
<feature type="transmembrane region" description="Helical" evidence="6">
    <location>
        <begin position="7"/>
        <end position="33"/>
    </location>
</feature>
<dbReference type="GO" id="GO:0009306">
    <property type="term" value="P:protein secretion"/>
    <property type="evidence" value="ECO:0007669"/>
    <property type="project" value="InterPro"/>
</dbReference>
<organism evidence="8 9">
    <name type="scientific">Swingsia samuiensis</name>
    <dbReference type="NCBI Taxonomy" id="1293412"/>
    <lineage>
        <taxon>Bacteria</taxon>
        <taxon>Pseudomonadati</taxon>
        <taxon>Pseudomonadota</taxon>
        <taxon>Alphaproteobacteria</taxon>
        <taxon>Acetobacterales</taxon>
        <taxon>Acetobacteraceae</taxon>
        <taxon>Swingsia</taxon>
    </lineage>
</organism>
<feature type="compositionally biased region" description="Polar residues" evidence="5">
    <location>
        <begin position="1359"/>
        <end position="1373"/>
    </location>
</feature>
<sequence length="1380" mass="143771">MHIVKKILRILAIIIAVLLGVLGLAIGVVLIGINVGAGQRYIEEKIDPWTGGMVQISGLSGTLPQNLGLDTLKIKDAKGVWLEIDHLHLKWSPLALIGMDAKIHTLSADRLVFSRLPFSSPEPQAPTSSAPSGPTKLKIKVDLTHLHIGRLEIGDALIGQSAAFTADGNANISSIAPFIDGVTLKNLPKMKIDLHIKRLDADGDLNLSAATPSQQVHLALDYHEGINGFVSSLGKLPQLDPIDLHLAMQGPWTGAVTEFGLHSGAIQSHLNGTINLVSNKADLHVTAHAPTMTLQPGIGWNDISLETDLHGPFIAPVGTGSLNIDSLAINDILVGHLHTSFQGSAGKKAEDTVASLQTVIDGLRIPGSAPTLLAAAPIKVNVISYPLRDTQPVEAVLDHPLVHLGAQVNVKPAAHGHVTLELPNVKPLAALGKTDLQGKVALKADFALPAKAQDDLTLTTTGKIAITGGQEQAVHLIGKEGTLSLDLKKSANNIITVKRLALDGKALHVLMSTIVDLAHQNRMQTIASVALPDLSQVAPMLCGNINLDAQANGPTDDLAVKTDIKGEFGTKDVPKGPLALNADFQHLPSAPQGTLKVQGVLDRRPLILATRVEKDLKGVMHVQLDQLSWNSLLGKGALRLPVGAKVPLGDLDLKISNLADFQKFVGQPVKGRLALAIHTTEVPSAPPVVALGLDGSLGTQQVTISSLNLKGKVTNPLDNPTPDLSVAVAGIRTQDISGQAKATVKGPQSAMAITLQGAFQNVMGSPANIDTALLLDLLKKTVRIDRLAALAKEESIRLGAPAKVSFGDIMGVDRLRLTVAPRGVAPATFDIGGTLKPRLALNATIDHVTPAIAKPFSPELDALGVISAQANLTGTLNNPSGKVSLVGRGLRMRRGVAASLPAAEILANVGLAGQTARVDTTLKAGSKIALAVRGVAPLSKDGNIALDTTGHVDLSVANSVLGANGMETRGHIALNMHVGGSAAQPRATGQIGLHNVAFSQYAQGVYLTSINGNISAHGDSITLDHILAHAGSGDIALDGYVGVFRPGLPMDIKVISKQARVLSSDLITALIDTDLHIHGQATTRLDVDGKVVLPRVMINIPNSMPASVPQLDVVRPGQSAPVSNGTNLVIGLGLDVISPGQFFVQGHGLDVIMGGTLHVKGTSQAPIMTGGFEMRRGNFNLAGINLNFTHGIVSFNGAGVNHRLDPTLDFRADRNGKGGLASLLVHGYASAPKIDFTSVPSLPRDEILSLLLFGTDSHSLSTTQLAELGVAVAQLAGGSTFDPLGKVRNVLGLDRLAVGGGSGVNKGGSSIEAGKYVMKGVYVGAKQAMSGTGTQAQVQIDLTQRLKLKTTVGTGGQVNGFTTPENDPGSSVGLSYGFDY</sequence>
<dbReference type="KEGG" id="ssam:E3D00_08970"/>
<comment type="subcellular location">
    <subcellularLocation>
        <location evidence="1">Membrane</location>
        <topology evidence="1">Single-pass membrane protein</topology>
    </subcellularLocation>
</comment>
<evidence type="ECO:0000313" key="8">
    <source>
        <dbReference type="EMBL" id="QDH17680.1"/>
    </source>
</evidence>
<gene>
    <name evidence="8" type="ORF">E3D00_08970</name>
</gene>
<keyword evidence="4 6" id="KW-0472">Membrane</keyword>
<keyword evidence="2 6" id="KW-0812">Transmembrane</keyword>
<accession>A0A4Y6ULN2</accession>
<feature type="region of interest" description="Disordered" evidence="5">
    <location>
        <begin position="1354"/>
        <end position="1380"/>
    </location>
</feature>
<evidence type="ECO:0000256" key="3">
    <source>
        <dbReference type="ARBA" id="ARBA00022989"/>
    </source>
</evidence>
<dbReference type="PANTHER" id="PTHR36985:SF1">
    <property type="entry name" value="TRANSLOCATION AND ASSEMBLY MODULE SUBUNIT TAMB"/>
    <property type="match status" value="1"/>
</dbReference>
<evidence type="ECO:0000256" key="4">
    <source>
        <dbReference type="ARBA" id="ARBA00023136"/>
    </source>
</evidence>
<dbReference type="PANTHER" id="PTHR36985">
    <property type="entry name" value="TRANSLOCATION AND ASSEMBLY MODULE SUBUNIT TAMB"/>
    <property type="match status" value="1"/>
</dbReference>
<dbReference type="GO" id="GO:0005886">
    <property type="term" value="C:plasma membrane"/>
    <property type="evidence" value="ECO:0007669"/>
    <property type="project" value="InterPro"/>
</dbReference>
<evidence type="ECO:0000256" key="6">
    <source>
        <dbReference type="SAM" id="Phobius"/>
    </source>
</evidence>
<keyword evidence="3 6" id="KW-1133">Transmembrane helix</keyword>
<proteinExistence type="predicted"/>
<protein>
    <recommendedName>
        <fullName evidence="7">Translocation and assembly module TamB C-terminal domain-containing protein</fullName>
    </recommendedName>
</protein>
<feature type="domain" description="Translocation and assembly module TamB C-terminal" evidence="7">
    <location>
        <begin position="1030"/>
        <end position="1380"/>
    </location>
</feature>
<evidence type="ECO:0000256" key="2">
    <source>
        <dbReference type="ARBA" id="ARBA00022692"/>
    </source>
</evidence>
<evidence type="ECO:0000313" key="9">
    <source>
        <dbReference type="Proteomes" id="UP000316313"/>
    </source>
</evidence>
<dbReference type="EMBL" id="CP038141">
    <property type="protein sequence ID" value="QDH17680.1"/>
    <property type="molecule type" value="Genomic_DNA"/>
</dbReference>
<reference evidence="8 9" key="1">
    <citation type="submission" date="2019-03" db="EMBL/GenBank/DDBJ databases">
        <title>The complete genome sequence of Swingsia samuiensis NBRC107927(T).</title>
        <authorList>
            <person name="Chua K.-O."/>
            <person name="Chan K.-G."/>
            <person name="See-Too W.-S."/>
        </authorList>
    </citation>
    <scope>NUCLEOTIDE SEQUENCE [LARGE SCALE GENOMIC DNA]</scope>
    <source>
        <strain evidence="8 9">AH83</strain>
    </source>
</reference>
<keyword evidence="9" id="KW-1185">Reference proteome</keyword>